<evidence type="ECO:0000259" key="2">
    <source>
        <dbReference type="PROSITE" id="PS50157"/>
    </source>
</evidence>
<dbReference type="InterPro" id="IPR036236">
    <property type="entry name" value="Znf_C2H2_sf"/>
</dbReference>
<keyword evidence="1" id="KW-0863">Zinc-finger</keyword>
<name>A0A507FFX2_9FUNG</name>
<dbReference type="STRING" id="246404.A0A507FFX2"/>
<dbReference type="SUPFAM" id="SSF57667">
    <property type="entry name" value="beta-beta-alpha zinc fingers"/>
    <property type="match status" value="1"/>
</dbReference>
<keyword evidence="1" id="KW-0479">Metal-binding</keyword>
<dbReference type="EMBL" id="QEAP01000089">
    <property type="protein sequence ID" value="TPX75239.1"/>
    <property type="molecule type" value="Genomic_DNA"/>
</dbReference>
<reference evidence="3 4" key="1">
    <citation type="journal article" date="2019" name="Sci. Rep.">
        <title>Comparative genomics of chytrid fungi reveal insights into the obligate biotrophic and pathogenic lifestyle of Synchytrium endobioticum.</title>
        <authorList>
            <person name="van de Vossenberg B.T.L.H."/>
            <person name="Warris S."/>
            <person name="Nguyen H.D.T."/>
            <person name="van Gent-Pelzer M.P.E."/>
            <person name="Joly D.L."/>
            <person name="van de Geest H.C."/>
            <person name="Bonants P.J.M."/>
            <person name="Smith D.S."/>
            <person name="Levesque C.A."/>
            <person name="van der Lee T.A.J."/>
        </authorList>
    </citation>
    <scope>NUCLEOTIDE SEQUENCE [LARGE SCALE GENOMIC DNA]</scope>
    <source>
        <strain evidence="3 4">CBS 675.73</strain>
    </source>
</reference>
<sequence length="190" mass="20864">MLSQSMPSTKKHSVMNISNLIDMDSSPCDTHFSDACCHSDPPHLVAASYASSPVYCRDSFTPPTTPSSCNYASSCYTPSPPSEDTTWVQLPPLSRVSPVAAAASACRKAPYTVPLPRKSESISDVSMDNELLPFQCPHCPNRYKTKHYLESHSATHLTARPFVCTLSGGACRGSFRRLSDLRRHMKTVKH</sequence>
<evidence type="ECO:0000313" key="4">
    <source>
        <dbReference type="Proteomes" id="UP000320333"/>
    </source>
</evidence>
<organism evidence="3 4">
    <name type="scientific">Chytriomyces confervae</name>
    <dbReference type="NCBI Taxonomy" id="246404"/>
    <lineage>
        <taxon>Eukaryota</taxon>
        <taxon>Fungi</taxon>
        <taxon>Fungi incertae sedis</taxon>
        <taxon>Chytridiomycota</taxon>
        <taxon>Chytridiomycota incertae sedis</taxon>
        <taxon>Chytridiomycetes</taxon>
        <taxon>Chytridiales</taxon>
        <taxon>Chytriomycetaceae</taxon>
        <taxon>Chytriomyces</taxon>
    </lineage>
</organism>
<dbReference type="OrthoDB" id="2128304at2759"/>
<protein>
    <recommendedName>
        <fullName evidence="2">C2H2-type domain-containing protein</fullName>
    </recommendedName>
</protein>
<keyword evidence="1" id="KW-0862">Zinc</keyword>
<feature type="domain" description="C2H2-type" evidence="2">
    <location>
        <begin position="134"/>
        <end position="161"/>
    </location>
</feature>
<comment type="caution">
    <text evidence="3">The sequence shown here is derived from an EMBL/GenBank/DDBJ whole genome shotgun (WGS) entry which is preliminary data.</text>
</comment>
<dbReference type="GO" id="GO:0008270">
    <property type="term" value="F:zinc ion binding"/>
    <property type="evidence" value="ECO:0007669"/>
    <property type="project" value="UniProtKB-KW"/>
</dbReference>
<keyword evidence="4" id="KW-1185">Reference proteome</keyword>
<dbReference type="Proteomes" id="UP000320333">
    <property type="component" value="Unassembled WGS sequence"/>
</dbReference>
<evidence type="ECO:0000256" key="1">
    <source>
        <dbReference type="PROSITE-ProRule" id="PRU00042"/>
    </source>
</evidence>
<dbReference type="PROSITE" id="PS00028">
    <property type="entry name" value="ZINC_FINGER_C2H2_1"/>
    <property type="match status" value="1"/>
</dbReference>
<gene>
    <name evidence="3" type="ORF">CcCBS67573_g03500</name>
</gene>
<accession>A0A507FFX2</accession>
<feature type="domain" description="C2H2-type" evidence="2">
    <location>
        <begin position="162"/>
        <end position="190"/>
    </location>
</feature>
<proteinExistence type="predicted"/>
<dbReference type="PROSITE" id="PS50157">
    <property type="entry name" value="ZINC_FINGER_C2H2_2"/>
    <property type="match status" value="2"/>
</dbReference>
<dbReference type="Gene3D" id="3.30.160.60">
    <property type="entry name" value="Classic Zinc Finger"/>
    <property type="match status" value="1"/>
</dbReference>
<dbReference type="InterPro" id="IPR013087">
    <property type="entry name" value="Znf_C2H2_type"/>
</dbReference>
<dbReference type="SMART" id="SM00355">
    <property type="entry name" value="ZnF_C2H2"/>
    <property type="match status" value="2"/>
</dbReference>
<evidence type="ECO:0000313" key="3">
    <source>
        <dbReference type="EMBL" id="TPX75239.1"/>
    </source>
</evidence>
<dbReference type="AlphaFoldDB" id="A0A507FFX2"/>